<dbReference type="FunFam" id="3.40.1800.20:FF:000002">
    <property type="entry name" value="Weckle, isoform B"/>
    <property type="match status" value="1"/>
</dbReference>
<evidence type="ECO:0000256" key="6">
    <source>
        <dbReference type="ARBA" id="ARBA00022833"/>
    </source>
</evidence>
<evidence type="ECO:0000313" key="16">
    <source>
        <dbReference type="EMBL" id="KAH8381575.1"/>
    </source>
</evidence>
<dbReference type="Gene3D" id="3.40.1800.20">
    <property type="match status" value="1"/>
</dbReference>
<feature type="binding site" evidence="12">
    <location>
        <position position="79"/>
    </location>
    <ligand>
        <name>Zn(2+)</name>
        <dbReference type="ChEBI" id="CHEBI:29105"/>
    </ligand>
</feature>
<keyword evidence="7" id="KW-0805">Transcription regulation</keyword>
<keyword evidence="5 11" id="KW-0863">Zinc-finger</keyword>
<dbReference type="PANTHER" id="PTHR24393:SF15">
    <property type="entry name" value="IP01243P-RELATED"/>
    <property type="match status" value="1"/>
</dbReference>
<dbReference type="FunFam" id="3.30.160.60:FF:000446">
    <property type="entry name" value="Zinc finger protein"/>
    <property type="match status" value="1"/>
</dbReference>
<dbReference type="Pfam" id="PF12874">
    <property type="entry name" value="zf-met"/>
    <property type="match status" value="1"/>
</dbReference>
<keyword evidence="4" id="KW-0677">Repeat</keyword>
<organism evidence="16 17">
    <name type="scientific">Drosophila rubida</name>
    <dbReference type="NCBI Taxonomy" id="30044"/>
    <lineage>
        <taxon>Eukaryota</taxon>
        <taxon>Metazoa</taxon>
        <taxon>Ecdysozoa</taxon>
        <taxon>Arthropoda</taxon>
        <taxon>Hexapoda</taxon>
        <taxon>Insecta</taxon>
        <taxon>Pterygota</taxon>
        <taxon>Neoptera</taxon>
        <taxon>Endopterygota</taxon>
        <taxon>Diptera</taxon>
        <taxon>Brachycera</taxon>
        <taxon>Muscomorpha</taxon>
        <taxon>Ephydroidea</taxon>
        <taxon>Drosophilidae</taxon>
        <taxon>Drosophila</taxon>
    </lineage>
</organism>
<accession>A0AAD4K7H5</accession>
<feature type="binding site" evidence="12">
    <location>
        <position position="27"/>
    </location>
    <ligand>
        <name>Zn(2+)</name>
        <dbReference type="ChEBI" id="CHEBI:29105"/>
    </ligand>
</feature>
<evidence type="ECO:0000256" key="3">
    <source>
        <dbReference type="ARBA" id="ARBA00022723"/>
    </source>
</evidence>
<feature type="domain" description="C2H2-type" evidence="14">
    <location>
        <begin position="390"/>
        <end position="417"/>
    </location>
</feature>
<evidence type="ECO:0000256" key="4">
    <source>
        <dbReference type="ARBA" id="ARBA00022737"/>
    </source>
</evidence>
<dbReference type="GO" id="GO:0001228">
    <property type="term" value="F:DNA-binding transcription activator activity, RNA polymerase II-specific"/>
    <property type="evidence" value="ECO:0007669"/>
    <property type="project" value="TreeGrafter"/>
</dbReference>
<dbReference type="PANTHER" id="PTHR24393">
    <property type="entry name" value="ZINC FINGER PROTEIN"/>
    <property type="match status" value="1"/>
</dbReference>
<dbReference type="AlphaFoldDB" id="A0AAD4K7H5"/>
<feature type="domain" description="C2H2-type" evidence="14">
    <location>
        <begin position="445"/>
        <end position="472"/>
    </location>
</feature>
<feature type="domain" description="C2H2-type" evidence="14">
    <location>
        <begin position="269"/>
        <end position="292"/>
    </location>
</feature>
<feature type="binding site" evidence="12">
    <location>
        <position position="76"/>
    </location>
    <ligand>
        <name>Zn(2+)</name>
        <dbReference type="ChEBI" id="CHEBI:29105"/>
    </ligand>
</feature>
<name>A0AAD4K7H5_9MUSC</name>
<keyword evidence="8" id="KW-0238">DNA-binding</keyword>
<evidence type="ECO:0000256" key="5">
    <source>
        <dbReference type="ARBA" id="ARBA00022771"/>
    </source>
</evidence>
<evidence type="ECO:0000313" key="17">
    <source>
        <dbReference type="Proteomes" id="UP001200034"/>
    </source>
</evidence>
<dbReference type="Gene3D" id="3.30.160.60">
    <property type="entry name" value="Classic Zinc Finger"/>
    <property type="match status" value="6"/>
</dbReference>
<keyword evidence="6 12" id="KW-0862">Zinc</keyword>
<evidence type="ECO:0008006" key="18">
    <source>
        <dbReference type="Google" id="ProtNLM"/>
    </source>
</evidence>
<evidence type="ECO:0000256" key="2">
    <source>
        <dbReference type="ARBA" id="ARBA00006991"/>
    </source>
</evidence>
<dbReference type="SMART" id="SM00355">
    <property type="entry name" value="ZnF_C2H2"/>
    <property type="match status" value="8"/>
</dbReference>
<feature type="domain" description="C2H2-type" evidence="14">
    <location>
        <begin position="302"/>
        <end position="329"/>
    </location>
</feature>
<dbReference type="InterPro" id="IPR036236">
    <property type="entry name" value="Znf_C2H2_sf"/>
</dbReference>
<evidence type="ECO:0000256" key="8">
    <source>
        <dbReference type="ARBA" id="ARBA00023125"/>
    </source>
</evidence>
<dbReference type="PROSITE" id="PS00028">
    <property type="entry name" value="ZINC_FINGER_C2H2_1"/>
    <property type="match status" value="8"/>
</dbReference>
<feature type="binding site" evidence="12">
    <location>
        <position position="30"/>
    </location>
    <ligand>
        <name>Zn(2+)</name>
        <dbReference type="ChEBI" id="CHEBI:29105"/>
    </ligand>
</feature>
<evidence type="ECO:0000256" key="9">
    <source>
        <dbReference type="ARBA" id="ARBA00023163"/>
    </source>
</evidence>
<comment type="subcellular location">
    <subcellularLocation>
        <location evidence="1">Nucleus</location>
    </subcellularLocation>
</comment>
<proteinExistence type="inferred from homology"/>
<dbReference type="InterPro" id="IPR013087">
    <property type="entry name" value="Znf_C2H2_type"/>
</dbReference>
<feature type="domain" description="ZAD" evidence="15">
    <location>
        <begin position="25"/>
        <end position="103"/>
    </location>
</feature>
<dbReference type="Pfam" id="PF07776">
    <property type="entry name" value="zf-AD"/>
    <property type="match status" value="1"/>
</dbReference>
<dbReference type="SUPFAM" id="SSF57667">
    <property type="entry name" value="beta-beta-alpha zinc fingers"/>
    <property type="match status" value="5"/>
</dbReference>
<dbReference type="FunFam" id="3.30.160.60:FF:002290">
    <property type="entry name" value="Weckle, isoform B"/>
    <property type="match status" value="1"/>
</dbReference>
<dbReference type="EMBL" id="JAJJHW010000824">
    <property type="protein sequence ID" value="KAH8381575.1"/>
    <property type="molecule type" value="Genomic_DNA"/>
</dbReference>
<evidence type="ECO:0000259" key="14">
    <source>
        <dbReference type="PROSITE" id="PS50157"/>
    </source>
</evidence>
<feature type="compositionally biased region" description="Basic and acidic residues" evidence="13">
    <location>
        <begin position="195"/>
        <end position="204"/>
    </location>
</feature>
<dbReference type="GO" id="GO:0000978">
    <property type="term" value="F:RNA polymerase II cis-regulatory region sequence-specific DNA binding"/>
    <property type="evidence" value="ECO:0007669"/>
    <property type="project" value="TreeGrafter"/>
</dbReference>
<evidence type="ECO:0000256" key="13">
    <source>
        <dbReference type="SAM" id="MobiDB-lite"/>
    </source>
</evidence>
<evidence type="ECO:0000259" key="15">
    <source>
        <dbReference type="PROSITE" id="PS51915"/>
    </source>
</evidence>
<protein>
    <recommendedName>
        <fullName evidence="18">Zinc finger protein weckle</fullName>
    </recommendedName>
</protein>
<dbReference type="SUPFAM" id="SSF57716">
    <property type="entry name" value="Glucocorticoid receptor-like (DNA-binding domain)"/>
    <property type="match status" value="1"/>
</dbReference>
<dbReference type="GO" id="GO:0005634">
    <property type="term" value="C:nucleus"/>
    <property type="evidence" value="ECO:0007669"/>
    <property type="project" value="UniProtKB-SubCell"/>
</dbReference>
<keyword evidence="9" id="KW-0804">Transcription</keyword>
<dbReference type="PROSITE" id="PS51915">
    <property type="entry name" value="ZAD"/>
    <property type="match status" value="1"/>
</dbReference>
<feature type="domain" description="C2H2-type" evidence="14">
    <location>
        <begin position="473"/>
        <end position="501"/>
    </location>
</feature>
<evidence type="ECO:0000256" key="7">
    <source>
        <dbReference type="ARBA" id="ARBA00023015"/>
    </source>
</evidence>
<dbReference type="InterPro" id="IPR012934">
    <property type="entry name" value="Znf_AD"/>
</dbReference>
<evidence type="ECO:0000256" key="11">
    <source>
        <dbReference type="PROSITE-ProRule" id="PRU00042"/>
    </source>
</evidence>
<feature type="region of interest" description="Disordered" evidence="13">
    <location>
        <begin position="231"/>
        <end position="262"/>
    </location>
</feature>
<feature type="domain" description="C2H2-type" evidence="14">
    <location>
        <begin position="333"/>
        <end position="361"/>
    </location>
</feature>
<evidence type="ECO:0000256" key="12">
    <source>
        <dbReference type="PROSITE-ProRule" id="PRU01263"/>
    </source>
</evidence>
<feature type="domain" description="C2H2-type" evidence="14">
    <location>
        <begin position="362"/>
        <end position="389"/>
    </location>
</feature>
<dbReference type="Pfam" id="PF00096">
    <property type="entry name" value="zf-C2H2"/>
    <property type="match status" value="3"/>
</dbReference>
<dbReference type="GO" id="GO:0008270">
    <property type="term" value="F:zinc ion binding"/>
    <property type="evidence" value="ECO:0007669"/>
    <property type="project" value="UniProtKB-UniRule"/>
</dbReference>
<keyword evidence="3 12" id="KW-0479">Metal-binding</keyword>
<keyword evidence="10" id="KW-0539">Nucleus</keyword>
<dbReference type="Pfam" id="PF13912">
    <property type="entry name" value="zf-C2H2_6"/>
    <property type="match status" value="2"/>
</dbReference>
<dbReference type="PROSITE" id="PS50157">
    <property type="entry name" value="ZINC_FINGER_C2H2_2"/>
    <property type="match status" value="8"/>
</dbReference>
<feature type="region of interest" description="Disordered" evidence="13">
    <location>
        <begin position="184"/>
        <end position="219"/>
    </location>
</feature>
<evidence type="ECO:0000256" key="1">
    <source>
        <dbReference type="ARBA" id="ARBA00004123"/>
    </source>
</evidence>
<keyword evidence="17" id="KW-1185">Reference proteome</keyword>
<comment type="caution">
    <text evidence="16">The sequence shown here is derived from an EMBL/GenBank/DDBJ whole genome shotgun (WGS) entry which is preliminary data.</text>
</comment>
<evidence type="ECO:0000256" key="10">
    <source>
        <dbReference type="ARBA" id="ARBA00023242"/>
    </source>
</evidence>
<reference evidence="16" key="1">
    <citation type="journal article" date="2021" name="Mol. Ecol. Resour.">
        <title>Phylogenomic analyses of the genus Drosophila reveals genomic signals of climate adaptation.</title>
        <authorList>
            <person name="Li F."/>
            <person name="Rane R.V."/>
            <person name="Luria V."/>
            <person name="Xiong Z."/>
            <person name="Chen J."/>
            <person name="Li Z."/>
            <person name="Catullo R.A."/>
            <person name="Griffin P.C."/>
            <person name="Schiffer M."/>
            <person name="Pearce S."/>
            <person name="Lee S.F."/>
            <person name="McElroy K."/>
            <person name="Stocker A."/>
            <person name="Shirriffs J."/>
            <person name="Cockerell F."/>
            <person name="Coppin C."/>
            <person name="Sgro C.M."/>
            <person name="Karger A."/>
            <person name="Cain J.W."/>
            <person name="Weber J.A."/>
            <person name="Santpere G."/>
            <person name="Kirschner M.W."/>
            <person name="Hoffmann A.A."/>
            <person name="Oakeshott J.G."/>
            <person name="Zhang G."/>
        </authorList>
    </citation>
    <scope>NUCLEOTIDE SEQUENCE</scope>
    <source>
        <strain evidence="16">BGI-SZ-2011g</strain>
    </source>
</reference>
<dbReference type="SMART" id="SM00868">
    <property type="entry name" value="zf-AD"/>
    <property type="match status" value="1"/>
</dbReference>
<dbReference type="Proteomes" id="UP001200034">
    <property type="component" value="Unassembled WGS sequence"/>
</dbReference>
<sequence>MTGSAAIKTRSGSSSTGAESSDWHHWCRLCAKDNSDNVNVYFRDGDQTWTSVLAVAIGKYFWVNIKMEDELSNALCKECYTLVEDLIEFSDRVNRVQTLFTKLHQAGTESSLSYDELRRECGVLTDEWKHIISRNEQAVEPAVDAGTSEYIVDEMVESFDEDTEIMAEIEESEIIENDEEVFETYEESEATAEDSYIKSEESTHDAASPMESKSSSELVDTDAITTKTPTTINMHEEEGEMKESSTGVDNQSETHKSENEEVSNGQTQYKCMSCSKCYKKPMAYRRHMAELHGLVATDIPNLECKRCNTFFATEHQLTAHYRSHMPAKDKADNACSYCPKLFTTPGALKRHIMFIHENVKPYICDCCGKGMKTITALNEHKLVHTDECPFECPVCQRRFKNMARLKIHSDTHTNNNYVCNICGLKLNTRRTLNMHQLVHSDAKQFKCDVCGAAFKRGKTLKAHLILHTGIRPYKCNFCGKDFSNGSNCRMHKRKTHPKELAEEEARGVMRSTLLPMITELTETSKRVKKPAKAGTALMKTKVTEETTELTISNLIDEDMEEEAEEEVLYEIVEECT</sequence>
<comment type="similarity">
    <text evidence="2">Belongs to the krueppel C2H2-type zinc-finger protein family.</text>
</comment>
<feature type="compositionally biased region" description="Low complexity" evidence="13">
    <location>
        <begin position="11"/>
        <end position="20"/>
    </location>
</feature>
<feature type="domain" description="C2H2-type" evidence="14">
    <location>
        <begin position="417"/>
        <end position="444"/>
    </location>
</feature>
<gene>
    <name evidence="16" type="ORF">KR093_008675</name>
</gene>
<feature type="region of interest" description="Disordered" evidence="13">
    <location>
        <begin position="1"/>
        <end position="20"/>
    </location>
</feature>